<protein>
    <submittedName>
        <fullName evidence="1">Uncharacterized protein</fullName>
    </submittedName>
</protein>
<reference evidence="1" key="2">
    <citation type="journal article" date="2015" name="Fish Shellfish Immunol.">
        <title>Early steps in the European eel (Anguilla anguilla)-Vibrio vulnificus interaction in the gills: Role of the RtxA13 toxin.</title>
        <authorList>
            <person name="Callol A."/>
            <person name="Pajuelo D."/>
            <person name="Ebbesson L."/>
            <person name="Teles M."/>
            <person name="MacKenzie S."/>
            <person name="Amaro C."/>
        </authorList>
    </citation>
    <scope>NUCLEOTIDE SEQUENCE</scope>
</reference>
<dbReference type="EMBL" id="GBXM01024775">
    <property type="protein sequence ID" value="JAH83802.1"/>
    <property type="molecule type" value="Transcribed_RNA"/>
</dbReference>
<proteinExistence type="predicted"/>
<reference evidence="1" key="1">
    <citation type="submission" date="2014-11" db="EMBL/GenBank/DDBJ databases">
        <authorList>
            <person name="Amaro Gonzalez C."/>
        </authorList>
    </citation>
    <scope>NUCLEOTIDE SEQUENCE</scope>
</reference>
<evidence type="ECO:0000313" key="1">
    <source>
        <dbReference type="EMBL" id="JAH83802.1"/>
    </source>
</evidence>
<accession>A0A0E9W0B9</accession>
<sequence length="39" mass="4665">MASTRKNICTNGIYWLHWKCSITANCRITNTYFRISAYY</sequence>
<organism evidence="1">
    <name type="scientific">Anguilla anguilla</name>
    <name type="common">European freshwater eel</name>
    <name type="synonym">Muraena anguilla</name>
    <dbReference type="NCBI Taxonomy" id="7936"/>
    <lineage>
        <taxon>Eukaryota</taxon>
        <taxon>Metazoa</taxon>
        <taxon>Chordata</taxon>
        <taxon>Craniata</taxon>
        <taxon>Vertebrata</taxon>
        <taxon>Euteleostomi</taxon>
        <taxon>Actinopterygii</taxon>
        <taxon>Neopterygii</taxon>
        <taxon>Teleostei</taxon>
        <taxon>Anguilliformes</taxon>
        <taxon>Anguillidae</taxon>
        <taxon>Anguilla</taxon>
    </lineage>
</organism>
<name>A0A0E9W0B9_ANGAN</name>
<dbReference type="AlphaFoldDB" id="A0A0E9W0B9"/>